<proteinExistence type="predicted"/>
<dbReference type="HOGENOM" id="CLU_2027309_0_0_1"/>
<accession>V2YC02</accession>
<evidence type="ECO:0000313" key="1">
    <source>
        <dbReference type="EMBL" id="ESK89204.1"/>
    </source>
</evidence>
<dbReference type="AlphaFoldDB" id="V2YC02"/>
<sequence length="122" mass="13854">MTRLTSLSALFISRPVEHCYTELCTDPQKGCGLRLLWTAGFTGKCMFFWVYSAGGRRGKQQQIRQDPCLTKPQENSRFLATKPEDRVASGDHLKFKISYFFVTFVDCSRVADPHGAEKDVEP</sequence>
<dbReference type="KEGG" id="mrr:Moror_5211"/>
<name>V2YC02_MONRO</name>
<dbReference type="Proteomes" id="UP000017559">
    <property type="component" value="Unassembled WGS sequence"/>
</dbReference>
<protein>
    <submittedName>
        <fullName evidence="1">Uncharacterized protein</fullName>
    </submittedName>
</protein>
<reference evidence="1 2" key="1">
    <citation type="journal article" date="2014" name="BMC Genomics">
        <title>Genome and secretome analysis of the hemibiotrophic fungal pathogen, Moniliophthora roreri, which causes frosty pod rot disease of cacao: mechanisms of the biotrophic and necrotrophic phases.</title>
        <authorList>
            <person name="Meinhardt L.W."/>
            <person name="Costa G.G.L."/>
            <person name="Thomazella D.P.T."/>
            <person name="Teixeira P.J.P.L."/>
            <person name="Carazzolle M.F."/>
            <person name="Schuster S.C."/>
            <person name="Carlson J.E."/>
            <person name="Guiltinan M.J."/>
            <person name="Mieczkowski P."/>
            <person name="Farmer A."/>
            <person name="Ramaraj T."/>
            <person name="Crozier J."/>
            <person name="Davis R.E."/>
            <person name="Shao J."/>
            <person name="Melnick R.L."/>
            <person name="Pereira G.A.G."/>
            <person name="Bailey B.A."/>
        </authorList>
    </citation>
    <scope>NUCLEOTIDE SEQUENCE [LARGE SCALE GENOMIC DNA]</scope>
    <source>
        <strain evidence="1 2">MCA 2997</strain>
    </source>
</reference>
<gene>
    <name evidence="1" type="ORF">Moror_5211</name>
</gene>
<dbReference type="EMBL" id="AWSO01000577">
    <property type="protein sequence ID" value="ESK89204.1"/>
    <property type="molecule type" value="Genomic_DNA"/>
</dbReference>
<organism evidence="1 2">
    <name type="scientific">Moniliophthora roreri (strain MCA 2997)</name>
    <name type="common">Cocoa frosty pod rot fungus</name>
    <name type="synonym">Crinipellis roreri</name>
    <dbReference type="NCBI Taxonomy" id="1381753"/>
    <lineage>
        <taxon>Eukaryota</taxon>
        <taxon>Fungi</taxon>
        <taxon>Dikarya</taxon>
        <taxon>Basidiomycota</taxon>
        <taxon>Agaricomycotina</taxon>
        <taxon>Agaricomycetes</taxon>
        <taxon>Agaricomycetidae</taxon>
        <taxon>Agaricales</taxon>
        <taxon>Marasmiineae</taxon>
        <taxon>Marasmiaceae</taxon>
        <taxon>Moniliophthora</taxon>
    </lineage>
</organism>
<evidence type="ECO:0000313" key="2">
    <source>
        <dbReference type="Proteomes" id="UP000017559"/>
    </source>
</evidence>
<keyword evidence="2" id="KW-1185">Reference proteome</keyword>
<comment type="caution">
    <text evidence="1">The sequence shown here is derived from an EMBL/GenBank/DDBJ whole genome shotgun (WGS) entry which is preliminary data.</text>
</comment>